<protein>
    <submittedName>
        <fullName evidence="3">Type IV secretory pathway VirB10-like protein</fullName>
    </submittedName>
</protein>
<evidence type="ECO:0000256" key="1">
    <source>
        <dbReference type="SAM" id="MobiDB-lite"/>
    </source>
</evidence>
<accession>A0A840P763</accession>
<feature type="compositionally biased region" description="Pro residues" evidence="1">
    <location>
        <begin position="112"/>
        <end position="121"/>
    </location>
</feature>
<feature type="compositionally biased region" description="Low complexity" evidence="1">
    <location>
        <begin position="76"/>
        <end position="108"/>
    </location>
</feature>
<dbReference type="AlphaFoldDB" id="A0A840P763"/>
<feature type="compositionally biased region" description="Low complexity" evidence="1">
    <location>
        <begin position="131"/>
        <end position="142"/>
    </location>
</feature>
<dbReference type="RefSeq" id="WP_185050022.1">
    <property type="nucleotide sequence ID" value="NZ_BAABIX010000050.1"/>
</dbReference>
<keyword evidence="2" id="KW-1133">Transmembrane helix</keyword>
<comment type="caution">
    <text evidence="3">The sequence shown here is derived from an EMBL/GenBank/DDBJ whole genome shotgun (WGS) entry which is preliminary data.</text>
</comment>
<feature type="compositionally biased region" description="Low complexity" evidence="1">
    <location>
        <begin position="174"/>
        <end position="184"/>
    </location>
</feature>
<evidence type="ECO:0000313" key="3">
    <source>
        <dbReference type="EMBL" id="MBB5133057.1"/>
    </source>
</evidence>
<reference evidence="3 4" key="1">
    <citation type="submission" date="2020-08" db="EMBL/GenBank/DDBJ databases">
        <title>Genomic Encyclopedia of Type Strains, Phase IV (KMG-IV): sequencing the most valuable type-strain genomes for metagenomic binning, comparative biology and taxonomic classification.</title>
        <authorList>
            <person name="Goeker M."/>
        </authorList>
    </citation>
    <scope>NUCLEOTIDE SEQUENCE [LARGE SCALE GENOMIC DNA]</scope>
    <source>
        <strain evidence="3 4">DSM 45615</strain>
    </source>
</reference>
<dbReference type="EMBL" id="JACHGN010000005">
    <property type="protein sequence ID" value="MBB5133057.1"/>
    <property type="molecule type" value="Genomic_DNA"/>
</dbReference>
<evidence type="ECO:0000313" key="4">
    <source>
        <dbReference type="Proteomes" id="UP000578449"/>
    </source>
</evidence>
<dbReference type="Proteomes" id="UP000578449">
    <property type="component" value="Unassembled WGS sequence"/>
</dbReference>
<keyword evidence="2" id="KW-0472">Membrane</keyword>
<keyword evidence="4" id="KW-1185">Reference proteome</keyword>
<name>A0A840P763_9ACTN</name>
<organism evidence="3 4">
    <name type="scientific">Thermocatellispora tengchongensis</name>
    <dbReference type="NCBI Taxonomy" id="1073253"/>
    <lineage>
        <taxon>Bacteria</taxon>
        <taxon>Bacillati</taxon>
        <taxon>Actinomycetota</taxon>
        <taxon>Actinomycetes</taxon>
        <taxon>Streptosporangiales</taxon>
        <taxon>Streptosporangiaceae</taxon>
        <taxon>Thermocatellispora</taxon>
    </lineage>
</organism>
<keyword evidence="2" id="KW-0812">Transmembrane</keyword>
<feature type="region of interest" description="Disordered" evidence="1">
    <location>
        <begin position="76"/>
        <end position="217"/>
    </location>
</feature>
<feature type="transmembrane region" description="Helical" evidence="2">
    <location>
        <begin position="46"/>
        <end position="68"/>
    </location>
</feature>
<evidence type="ECO:0000256" key="2">
    <source>
        <dbReference type="SAM" id="Phobius"/>
    </source>
</evidence>
<proteinExistence type="predicted"/>
<gene>
    <name evidence="3" type="ORF">HNP84_002778</name>
</gene>
<sequence length="217" mass="22431">MTESTDEHGDLLRRVLRAEADAVVPSPDGLEIIRARIEQRGSRGLFWWRAAASAAGAVLVAATVVIVWPQIQGEEPQQQTVQTVVDETSAPEIRATSRAPAPTAATTSLPAKQPPPVPPVQTPSEEPKPTAPARTPRQTPTRSDPCPTPAAGEPRAGARDDCPAEATPTPTPTPSDSGGSQTPGEPCPADECPPSDADPAPSVVTTPVNTGADATPN</sequence>
<dbReference type="PRINTS" id="PR01217">
    <property type="entry name" value="PRICHEXTENSN"/>
</dbReference>